<keyword evidence="2" id="KW-1185">Reference proteome</keyword>
<accession>A0ABY5T756</accession>
<dbReference type="Proteomes" id="UP001060104">
    <property type="component" value="Chromosome"/>
</dbReference>
<dbReference type="EMBL" id="CP103141">
    <property type="protein sequence ID" value="UVQ73694.1"/>
    <property type="molecule type" value="Genomic_DNA"/>
</dbReference>
<evidence type="ECO:0000313" key="2">
    <source>
        <dbReference type="Proteomes" id="UP001060104"/>
    </source>
</evidence>
<protein>
    <submittedName>
        <fullName evidence="1">Uncharacterized protein</fullName>
    </submittedName>
</protein>
<organism evidence="1 2">
    <name type="scientific">Bacteroides faecis</name>
    <dbReference type="NCBI Taxonomy" id="674529"/>
    <lineage>
        <taxon>Bacteria</taxon>
        <taxon>Pseudomonadati</taxon>
        <taxon>Bacteroidota</taxon>
        <taxon>Bacteroidia</taxon>
        <taxon>Bacteroidales</taxon>
        <taxon>Bacteroidaceae</taxon>
        <taxon>Bacteroides</taxon>
    </lineage>
</organism>
<name>A0ABY5T756_9BACE</name>
<evidence type="ECO:0000313" key="1">
    <source>
        <dbReference type="EMBL" id="UVQ73694.1"/>
    </source>
</evidence>
<reference evidence="1" key="1">
    <citation type="submission" date="2022-08" db="EMBL/GenBank/DDBJ databases">
        <title>Genome Sequencing of Bacteroides fragilis Group Isolates with Nanopore Technology.</title>
        <authorList>
            <person name="Tisza M.J."/>
            <person name="Smith D."/>
            <person name="Dekker J.P."/>
        </authorList>
    </citation>
    <scope>NUCLEOTIDE SEQUENCE</scope>
    <source>
        <strain evidence="1">BFG-527</strain>
    </source>
</reference>
<proteinExistence type="predicted"/>
<sequence>MRLINEDFENDYKEGANFIAEFVRLIYYDKLSEIDMQEVGFLPSDLKDVAGDNMWKRIQKDLIQSFEHMRVSNLDYNFTVNTIIDEVKSIINNPNIPEREKGDNVFTWIVFYTMTLFVKDDRLKRYKRKPYVQIDRSKDYKEQVFSNIVLGEEYSDQMCSCLGVYEAARLLNMEYLIPIVEVSTSVCVWAKALLARKNRENKKLRNIPNELDTEKAKGIFIKTISSGLCDSSYRWNGTIQLLAYFADKMSHYLNLTQRTDKDGNIVTSWKPFEILFDYEGKEQGKGKLKGAKQNWMRLNTKFEPTGFEKVDALFE</sequence>
<gene>
    <name evidence="1" type="ORF">NXY30_22210</name>
</gene>
<dbReference type="RefSeq" id="WP_149932006.1">
    <property type="nucleotide sequence ID" value="NZ_CP103141.1"/>
</dbReference>